<feature type="coiled-coil region" evidence="1">
    <location>
        <begin position="270"/>
        <end position="311"/>
    </location>
</feature>
<dbReference type="Proteomes" id="UP001341840">
    <property type="component" value="Unassembled WGS sequence"/>
</dbReference>
<accession>A0ABU6YKS5</accession>
<comment type="caution">
    <text evidence="2">The sequence shown here is derived from an EMBL/GenBank/DDBJ whole genome shotgun (WGS) entry which is preliminary data.</text>
</comment>
<evidence type="ECO:0000256" key="1">
    <source>
        <dbReference type="SAM" id="Coils"/>
    </source>
</evidence>
<dbReference type="InterPro" id="IPR004252">
    <property type="entry name" value="Probable_transposase_24"/>
</dbReference>
<reference evidence="2 3" key="1">
    <citation type="journal article" date="2023" name="Plants (Basel)">
        <title>Bridging the Gap: Combining Genomics and Transcriptomics Approaches to Understand Stylosanthes scabra, an Orphan Legume from the Brazilian Caatinga.</title>
        <authorList>
            <person name="Ferreira-Neto J.R.C."/>
            <person name="da Silva M.D."/>
            <person name="Binneck E."/>
            <person name="de Melo N.F."/>
            <person name="da Silva R.H."/>
            <person name="de Melo A.L.T.M."/>
            <person name="Pandolfi V."/>
            <person name="Bustamante F.O."/>
            <person name="Brasileiro-Vidal A.C."/>
            <person name="Benko-Iseppon A.M."/>
        </authorList>
    </citation>
    <scope>NUCLEOTIDE SEQUENCE [LARGE SCALE GENOMIC DNA]</scope>
    <source>
        <tissue evidence="2">Leaves</tissue>
    </source>
</reference>
<protein>
    <submittedName>
        <fullName evidence="2">Uncharacterized protein</fullName>
    </submittedName>
</protein>
<name>A0ABU6YKS5_9FABA</name>
<keyword evidence="3" id="KW-1185">Reference proteome</keyword>
<dbReference type="EMBL" id="JASCZI010242079">
    <property type="protein sequence ID" value="MED6209463.1"/>
    <property type="molecule type" value="Genomic_DNA"/>
</dbReference>
<feature type="coiled-coil region" evidence="1">
    <location>
        <begin position="99"/>
        <end position="140"/>
    </location>
</feature>
<sequence length="331" mass="38072">MRQVMDMRQDRNWMYNRFKPGRKGLTSEKFISFAKKSADLSNKQLGIVEVCHTREYSRYDPFIFAQNAIQVFFRGDVETVIPLKRYGPGRLHRSFEDHIKDLQSKASDEQNAANETQSSKRQAEIKLRDLESNLISVKSKHEFIPPNHVLARKNFEKRAASLLKNLLAKAHTNSLGSLPTPMELFERTHKHKDESWVDKKSEHFSAEFNHTKEEATQKAAEDGSSARDGIDLWCDIAGVKKGRVYGFGIEPTIIDKRSSCHDSSSQWLQRSEHEELVNDLEEENRCLKTRLENAEHAIEENNKLVQEMMKMMKFQVANPQVGGDGGKAHEE</sequence>
<gene>
    <name evidence="2" type="ORF">PIB30_054937</name>
</gene>
<proteinExistence type="predicted"/>
<organism evidence="2 3">
    <name type="scientific">Stylosanthes scabra</name>
    <dbReference type="NCBI Taxonomy" id="79078"/>
    <lineage>
        <taxon>Eukaryota</taxon>
        <taxon>Viridiplantae</taxon>
        <taxon>Streptophyta</taxon>
        <taxon>Embryophyta</taxon>
        <taxon>Tracheophyta</taxon>
        <taxon>Spermatophyta</taxon>
        <taxon>Magnoliopsida</taxon>
        <taxon>eudicotyledons</taxon>
        <taxon>Gunneridae</taxon>
        <taxon>Pentapetalae</taxon>
        <taxon>rosids</taxon>
        <taxon>fabids</taxon>
        <taxon>Fabales</taxon>
        <taxon>Fabaceae</taxon>
        <taxon>Papilionoideae</taxon>
        <taxon>50 kb inversion clade</taxon>
        <taxon>dalbergioids sensu lato</taxon>
        <taxon>Dalbergieae</taxon>
        <taxon>Pterocarpus clade</taxon>
        <taxon>Stylosanthes</taxon>
    </lineage>
</organism>
<dbReference type="Pfam" id="PF03004">
    <property type="entry name" value="Transposase_24"/>
    <property type="match status" value="1"/>
</dbReference>
<evidence type="ECO:0000313" key="2">
    <source>
        <dbReference type="EMBL" id="MED6209463.1"/>
    </source>
</evidence>
<keyword evidence="1" id="KW-0175">Coiled coil</keyword>
<evidence type="ECO:0000313" key="3">
    <source>
        <dbReference type="Proteomes" id="UP001341840"/>
    </source>
</evidence>